<dbReference type="SUPFAM" id="SSF56672">
    <property type="entry name" value="DNA/RNA polymerases"/>
    <property type="match status" value="1"/>
</dbReference>
<gene>
    <name evidence="2" type="ORF">DCAR_0727167</name>
</gene>
<dbReference type="Proteomes" id="UP000077755">
    <property type="component" value="Chromosome 7"/>
</dbReference>
<name>A0AAF0XJ33_DAUCS</name>
<dbReference type="EMBL" id="CP093349">
    <property type="protein sequence ID" value="WOH07734.1"/>
    <property type="molecule type" value="Genomic_DNA"/>
</dbReference>
<dbReference type="InterPro" id="IPR043502">
    <property type="entry name" value="DNA/RNA_pol_sf"/>
</dbReference>
<dbReference type="PANTHER" id="PTHR11439:SF455">
    <property type="entry name" value="RLK (RECEPTOR-LIKE PROTEIN KINASE) 8, PUTATIVE-RELATED"/>
    <property type="match status" value="1"/>
</dbReference>
<feature type="domain" description="Reverse transcriptase Ty1/copia-type" evidence="1">
    <location>
        <begin position="1"/>
        <end position="145"/>
    </location>
</feature>
<evidence type="ECO:0000313" key="2">
    <source>
        <dbReference type="EMBL" id="WOH07734.1"/>
    </source>
</evidence>
<evidence type="ECO:0000313" key="3">
    <source>
        <dbReference type="Proteomes" id="UP000077755"/>
    </source>
</evidence>
<sequence>MRQPPGFTDPNFPTYVCKLHRSIYGLRQSPRTWSKHFSDYLEDLGFEGSKTDYSLFIFRRKDLLIIILIYVDDILITGNNPKYVADFIAHLGKLFSLKDLGPLNYFLGVEATRCDGGLYLTQTKYTLDLLRRMKFLDVKPVSTPSQAGKKMSIYDGDSLPDPSEYRSVVGALQYLTLTRPDISYAVNQVCQFMHQPTTTHWTAVKRILRYLKHTYDHGLFYRRGPLKIEAYSDADYAGNPDDRHSTGGYCIYLGYNPISWSAKKQRTVSRSSTEAEYRQLAYTAAEISWIRSLFRELGVPMSTPVIWCDNISSISLSSNPVFHSKMKHLEVDYHYVREKVIRKELDVRYISTVDQVADVFTKGLSSSRFKQLANKLMVRSRPISLRGGDRPKKMISTSPQIQEQITSYCKDKAKT</sequence>
<keyword evidence="3" id="KW-1185">Reference proteome</keyword>
<proteinExistence type="predicted"/>
<reference evidence="2" key="2">
    <citation type="submission" date="2022-03" db="EMBL/GenBank/DDBJ databases">
        <title>Draft title - Genomic analysis of global carrot germplasm unveils the trajectory of domestication and the origin of high carotenoid orange carrot.</title>
        <authorList>
            <person name="Iorizzo M."/>
            <person name="Ellison S."/>
            <person name="Senalik D."/>
            <person name="Macko-Podgorni A."/>
            <person name="Grzebelus D."/>
            <person name="Bostan H."/>
            <person name="Rolling W."/>
            <person name="Curaba J."/>
            <person name="Simon P."/>
        </authorList>
    </citation>
    <scope>NUCLEOTIDE SEQUENCE</scope>
    <source>
        <tissue evidence="2">Leaf</tissue>
    </source>
</reference>
<dbReference type="AlphaFoldDB" id="A0AAF0XJ33"/>
<dbReference type="CDD" id="cd09272">
    <property type="entry name" value="RNase_HI_RT_Ty1"/>
    <property type="match status" value="1"/>
</dbReference>
<dbReference type="InterPro" id="IPR013103">
    <property type="entry name" value="RVT_2"/>
</dbReference>
<accession>A0AAF0XJ33</accession>
<reference evidence="2" key="1">
    <citation type="journal article" date="2016" name="Nat. Genet.">
        <title>A high-quality carrot genome assembly provides new insights into carotenoid accumulation and asterid genome evolution.</title>
        <authorList>
            <person name="Iorizzo M."/>
            <person name="Ellison S."/>
            <person name="Senalik D."/>
            <person name="Zeng P."/>
            <person name="Satapoomin P."/>
            <person name="Huang J."/>
            <person name="Bowman M."/>
            <person name="Iovene M."/>
            <person name="Sanseverino W."/>
            <person name="Cavagnaro P."/>
            <person name="Yildiz M."/>
            <person name="Macko-Podgorni A."/>
            <person name="Moranska E."/>
            <person name="Grzebelus E."/>
            <person name="Grzebelus D."/>
            <person name="Ashrafi H."/>
            <person name="Zheng Z."/>
            <person name="Cheng S."/>
            <person name="Spooner D."/>
            <person name="Van Deynze A."/>
            <person name="Simon P."/>
        </authorList>
    </citation>
    <scope>NUCLEOTIDE SEQUENCE</scope>
    <source>
        <tissue evidence="2">Leaf</tissue>
    </source>
</reference>
<protein>
    <recommendedName>
        <fullName evidence="1">Reverse transcriptase Ty1/copia-type domain-containing protein</fullName>
    </recommendedName>
</protein>
<organism evidence="2 3">
    <name type="scientific">Daucus carota subsp. sativus</name>
    <name type="common">Carrot</name>
    <dbReference type="NCBI Taxonomy" id="79200"/>
    <lineage>
        <taxon>Eukaryota</taxon>
        <taxon>Viridiplantae</taxon>
        <taxon>Streptophyta</taxon>
        <taxon>Embryophyta</taxon>
        <taxon>Tracheophyta</taxon>
        <taxon>Spermatophyta</taxon>
        <taxon>Magnoliopsida</taxon>
        <taxon>eudicotyledons</taxon>
        <taxon>Gunneridae</taxon>
        <taxon>Pentapetalae</taxon>
        <taxon>asterids</taxon>
        <taxon>campanulids</taxon>
        <taxon>Apiales</taxon>
        <taxon>Apiaceae</taxon>
        <taxon>Apioideae</taxon>
        <taxon>Scandiceae</taxon>
        <taxon>Daucinae</taxon>
        <taxon>Daucus</taxon>
        <taxon>Daucus sect. Daucus</taxon>
    </lineage>
</organism>
<dbReference type="Pfam" id="PF07727">
    <property type="entry name" value="RVT_2"/>
    <property type="match status" value="1"/>
</dbReference>
<evidence type="ECO:0000259" key="1">
    <source>
        <dbReference type="Pfam" id="PF07727"/>
    </source>
</evidence>
<dbReference type="PANTHER" id="PTHR11439">
    <property type="entry name" value="GAG-POL-RELATED RETROTRANSPOSON"/>
    <property type="match status" value="1"/>
</dbReference>